<evidence type="ECO:0000256" key="9">
    <source>
        <dbReference type="ARBA" id="ARBA00038118"/>
    </source>
</evidence>
<keyword evidence="3" id="KW-1003">Cell membrane</keyword>
<evidence type="ECO:0000256" key="1">
    <source>
        <dbReference type="ARBA" id="ARBA00004429"/>
    </source>
</evidence>
<dbReference type="GO" id="GO:0009103">
    <property type="term" value="P:lipopolysaccharide biosynthetic process"/>
    <property type="evidence" value="ECO:0007669"/>
    <property type="project" value="UniProtKB-KW"/>
</dbReference>
<dbReference type="Proteomes" id="UP000244908">
    <property type="component" value="Chromosome"/>
</dbReference>
<keyword evidence="7 13" id="KW-1133">Transmembrane helix</keyword>
<evidence type="ECO:0000256" key="12">
    <source>
        <dbReference type="SAM" id="Coils"/>
    </source>
</evidence>
<evidence type="ECO:0000259" key="14">
    <source>
        <dbReference type="Pfam" id="PF02706"/>
    </source>
</evidence>
<comment type="subcellular location">
    <subcellularLocation>
        <location evidence="1">Cell inner membrane</location>
        <topology evidence="1">Multi-pass membrane protein</topology>
    </subcellularLocation>
</comment>
<evidence type="ECO:0000256" key="2">
    <source>
        <dbReference type="ARBA" id="ARBA00004756"/>
    </source>
</evidence>
<keyword evidence="8 13" id="KW-0472">Membrane</keyword>
<evidence type="ECO:0000256" key="10">
    <source>
        <dbReference type="ARBA" id="ARBA00039982"/>
    </source>
</evidence>
<dbReference type="EMBL" id="CP029185">
    <property type="protein sequence ID" value="AWH89659.1"/>
    <property type="molecule type" value="Genomic_DNA"/>
</dbReference>
<keyword evidence="6" id="KW-0448">Lipopolysaccharide biosynthesis</keyword>
<evidence type="ECO:0000256" key="8">
    <source>
        <dbReference type="ARBA" id="ARBA00023136"/>
    </source>
</evidence>
<sequence>MLLGASPKGGSMCKKYTRALLFNKYIKFQLIGMSMSDKEQIQPHLQPVISGYYPMYQAPKNDEIDLFDLIVQIWKKKYWVIGCILATTLVAAVYAFTAKEQWTATAVVDIPSFDTMDNYYQGARLLEGNVDKPTSSEEVANKFFKQFISQAGSYNELSRFISESDYFKKLAEGKNEQSKANLLNELIDNMKLTKNLESSIYSFSLSATTPSQAKSLLEKYIDGVNANVSQIWYAQLISQIKNKKQTLKNQMAAIKKVAEEQRQEEVKNIKMALTIAERTNIQKPAITGLTQLDSNRLFLLGKDALSAMSESIEKQPLTLGDFYYDLQRQWINLDNFKVDSTDAKGFSYLKSPTLPVNKDKPRKLLILTFGSLFGLCVSSFLVLIYDGIKRRK</sequence>
<accession>A0A2Y9U232</accession>
<keyword evidence="16" id="KW-1185">Reference proteome</keyword>
<evidence type="ECO:0000256" key="5">
    <source>
        <dbReference type="ARBA" id="ARBA00022692"/>
    </source>
</evidence>
<dbReference type="GO" id="GO:0004713">
    <property type="term" value="F:protein tyrosine kinase activity"/>
    <property type="evidence" value="ECO:0007669"/>
    <property type="project" value="TreeGrafter"/>
</dbReference>
<evidence type="ECO:0000256" key="7">
    <source>
        <dbReference type="ARBA" id="ARBA00022989"/>
    </source>
</evidence>
<gene>
    <name evidence="15" type="ORF">HYN51_14535</name>
</gene>
<reference evidence="15 16" key="1">
    <citation type="journal article" date="2019" name="Int. J. Syst. Evol. Microbiol.">
        <title>Limnobaculum parvum gen. nov., sp. nov., isolated from a freshwater lake.</title>
        <authorList>
            <person name="Baek C."/>
            <person name="Shin S.K."/>
            <person name="Yi H."/>
        </authorList>
    </citation>
    <scope>NUCLEOTIDE SEQUENCE [LARGE SCALE GENOMIC DNA]</scope>
    <source>
        <strain evidence="15 16">HYN0051</strain>
    </source>
</reference>
<keyword evidence="5 13" id="KW-0812">Transmembrane</keyword>
<name>A0A2Y9U232_9GAMM</name>
<keyword evidence="12" id="KW-0175">Coiled coil</keyword>
<proteinExistence type="inferred from homology"/>
<evidence type="ECO:0000313" key="16">
    <source>
        <dbReference type="Proteomes" id="UP000244908"/>
    </source>
</evidence>
<evidence type="ECO:0000313" key="15">
    <source>
        <dbReference type="EMBL" id="AWH89659.1"/>
    </source>
</evidence>
<dbReference type="Pfam" id="PF02706">
    <property type="entry name" value="Wzz"/>
    <property type="match status" value="1"/>
</dbReference>
<feature type="domain" description="Polysaccharide chain length determinant N-terminal" evidence="14">
    <location>
        <begin position="62"/>
        <end position="116"/>
    </location>
</feature>
<organism evidence="15 16">
    <name type="scientific">Limnobaculum parvum</name>
    <dbReference type="NCBI Taxonomy" id="2172103"/>
    <lineage>
        <taxon>Bacteria</taxon>
        <taxon>Pseudomonadati</taxon>
        <taxon>Pseudomonadota</taxon>
        <taxon>Gammaproteobacteria</taxon>
        <taxon>Enterobacterales</taxon>
        <taxon>Budviciaceae</taxon>
        <taxon>Limnobaculum</taxon>
    </lineage>
</organism>
<evidence type="ECO:0000256" key="6">
    <source>
        <dbReference type="ARBA" id="ARBA00022985"/>
    </source>
</evidence>
<dbReference type="PANTHER" id="PTHR32309">
    <property type="entry name" value="TYROSINE-PROTEIN KINASE"/>
    <property type="match status" value="1"/>
</dbReference>
<dbReference type="InterPro" id="IPR050445">
    <property type="entry name" value="Bact_polysacc_biosynth/exp"/>
</dbReference>
<evidence type="ECO:0000256" key="4">
    <source>
        <dbReference type="ARBA" id="ARBA00022519"/>
    </source>
</evidence>
<dbReference type="GO" id="GO:0005886">
    <property type="term" value="C:plasma membrane"/>
    <property type="evidence" value="ECO:0007669"/>
    <property type="project" value="UniProtKB-SubCell"/>
</dbReference>
<evidence type="ECO:0000256" key="3">
    <source>
        <dbReference type="ARBA" id="ARBA00022475"/>
    </source>
</evidence>
<dbReference type="AlphaFoldDB" id="A0A2Y9U232"/>
<dbReference type="SUPFAM" id="SSF160355">
    <property type="entry name" value="Bacterial polysaccharide co-polymerase-like"/>
    <property type="match status" value="1"/>
</dbReference>
<dbReference type="KEGG" id="lpv:HYN51_14535"/>
<dbReference type="InterPro" id="IPR003856">
    <property type="entry name" value="LPS_length_determ_N"/>
</dbReference>
<comment type="similarity">
    <text evidence="9">Belongs to the WzzB/Cld/Rol family.</text>
</comment>
<dbReference type="Gene3D" id="3.30.1890.10">
    <property type="entry name" value="FepE-like"/>
    <property type="match status" value="1"/>
</dbReference>
<comment type="pathway">
    <text evidence="2">Bacterial outer membrane biogenesis; lipopolysaccharide biosynthesis.</text>
</comment>
<keyword evidence="4" id="KW-0997">Cell inner membrane</keyword>
<feature type="coiled-coil region" evidence="12">
    <location>
        <begin position="237"/>
        <end position="264"/>
    </location>
</feature>
<evidence type="ECO:0000256" key="13">
    <source>
        <dbReference type="SAM" id="Phobius"/>
    </source>
</evidence>
<feature type="transmembrane region" description="Helical" evidence="13">
    <location>
        <begin position="364"/>
        <end position="385"/>
    </location>
</feature>
<evidence type="ECO:0000256" key="11">
    <source>
        <dbReference type="ARBA" id="ARBA00042235"/>
    </source>
</evidence>
<protein>
    <recommendedName>
        <fullName evidence="10">Chain length determinant protein</fullName>
    </recommendedName>
    <alternativeName>
        <fullName evidence="11">Polysaccharide antigen chain regulator</fullName>
    </alternativeName>
</protein>
<dbReference type="PANTHER" id="PTHR32309:SF29">
    <property type="entry name" value="CHAIN LENGTH DETERMINANT PROTEIN"/>
    <property type="match status" value="1"/>
</dbReference>